<dbReference type="GO" id="GO:0005576">
    <property type="term" value="C:extracellular region"/>
    <property type="evidence" value="ECO:0007669"/>
    <property type="project" value="InterPro"/>
</dbReference>
<proteinExistence type="evidence at transcript level"/>
<evidence type="ECO:0000259" key="7">
    <source>
        <dbReference type="SMART" id="SM00198"/>
    </source>
</evidence>
<dbReference type="SMART" id="SM00198">
    <property type="entry name" value="SCP"/>
    <property type="match status" value="1"/>
</dbReference>
<dbReference type="PRINTS" id="PR00837">
    <property type="entry name" value="V5TPXLIKE"/>
</dbReference>
<evidence type="ECO:0000256" key="6">
    <source>
        <dbReference type="SAM" id="SignalP"/>
    </source>
</evidence>
<dbReference type="InterPro" id="IPR014044">
    <property type="entry name" value="CAP_dom"/>
</dbReference>
<dbReference type="GO" id="GO:0006952">
    <property type="term" value="P:defense response"/>
    <property type="evidence" value="ECO:0007669"/>
    <property type="project" value="UniProtKB-ARBA"/>
</dbReference>
<feature type="domain" description="SCP" evidence="7">
    <location>
        <begin position="41"/>
        <end position="173"/>
    </location>
</feature>
<keyword evidence="3 6" id="KW-0732">Signal</keyword>
<dbReference type="InterPro" id="IPR035940">
    <property type="entry name" value="CAP_sf"/>
</dbReference>
<evidence type="ECO:0000313" key="8">
    <source>
        <dbReference type="EMBL" id="ABK25508.1"/>
    </source>
</evidence>
<dbReference type="PRINTS" id="PR00838">
    <property type="entry name" value="V5ALLERGEN"/>
</dbReference>
<dbReference type="GO" id="GO:0051707">
    <property type="term" value="P:response to other organism"/>
    <property type="evidence" value="ECO:0007669"/>
    <property type="project" value="UniProtKB-ARBA"/>
</dbReference>
<dbReference type="Gene3D" id="3.40.33.10">
    <property type="entry name" value="CAP"/>
    <property type="match status" value="1"/>
</dbReference>
<comment type="similarity">
    <text evidence="2">Belongs to the CRISP family.</text>
</comment>
<name>A9NXZ7_PICSI</name>
<keyword evidence="5" id="KW-0568">Pathogenesis-related protein</keyword>
<dbReference type="PROSITE" id="PS01009">
    <property type="entry name" value="CRISP_1"/>
    <property type="match status" value="1"/>
</dbReference>
<evidence type="ECO:0000256" key="3">
    <source>
        <dbReference type="ARBA" id="ARBA00022729"/>
    </source>
</evidence>
<dbReference type="FunFam" id="3.40.33.10:FF:000006">
    <property type="entry name" value="Putative pathogenesis-related protein 1"/>
    <property type="match status" value="1"/>
</dbReference>
<comment type="function">
    <text evidence="1">Probably involved in the defense reaction of plants against pathogens.</text>
</comment>
<feature type="chain" id="PRO_5002741824" description="SCP domain-containing protein" evidence="6">
    <location>
        <begin position="25"/>
        <end position="177"/>
    </location>
</feature>
<dbReference type="InterPro" id="IPR001283">
    <property type="entry name" value="CRISP-related"/>
</dbReference>
<evidence type="ECO:0000256" key="1">
    <source>
        <dbReference type="ARBA" id="ARBA00003143"/>
    </source>
</evidence>
<evidence type="ECO:0000256" key="5">
    <source>
        <dbReference type="ARBA" id="ARBA00023265"/>
    </source>
</evidence>
<keyword evidence="4" id="KW-1015">Disulfide bond</keyword>
<dbReference type="InterPro" id="IPR002413">
    <property type="entry name" value="V5_allergen-like"/>
</dbReference>
<reference evidence="8" key="1">
    <citation type="journal article" date="2008" name="BMC Genomics">
        <title>A conifer genomics resource of 200,000 spruce (Picea spp.) ESTs and 6,464 high-quality, sequence-finished full-length cDNAs for Sitka spruce (Picea sitchensis).</title>
        <authorList>
            <person name="Ralph S.G."/>
            <person name="Chun H.J."/>
            <person name="Kolosova N."/>
            <person name="Cooper D."/>
            <person name="Oddy C."/>
            <person name="Ritland C.E."/>
            <person name="Kirkpatrick R."/>
            <person name="Moore R."/>
            <person name="Barber S."/>
            <person name="Holt R.A."/>
            <person name="Jones S.J."/>
            <person name="Marra M.A."/>
            <person name="Douglas C.J."/>
            <person name="Ritland K."/>
            <person name="Bohlmann J."/>
        </authorList>
    </citation>
    <scope>NUCLEOTIDE SEQUENCE</scope>
    <source>
        <tissue evidence="8">Bark</tissue>
    </source>
</reference>
<keyword evidence="5" id="KW-0611">Plant defense</keyword>
<dbReference type="PANTHER" id="PTHR10334">
    <property type="entry name" value="CYSTEINE-RICH SECRETORY PROTEIN-RELATED"/>
    <property type="match status" value="1"/>
</dbReference>
<sequence length="177" mass="20399">MARLVDLRLSLGLLFSLFLSSCLAASVQDDKNMIQSLSGRNMVAQFLAPQNQMRAKVGDPPLRWSQTLAHYAQWWANQRRWDCSLTHSNGPYGENIFWGSGKDWQPKDAVSAWIGEYRWYNYNRNSCNGYQQCGHYTQIVWRKSRSVGCARVVCYNGDVFMTCNYFPPGNYVGQKPY</sequence>
<dbReference type="PROSITE" id="PS01010">
    <property type="entry name" value="CRISP_2"/>
    <property type="match status" value="1"/>
</dbReference>
<dbReference type="SUPFAM" id="SSF55797">
    <property type="entry name" value="PR-1-like"/>
    <property type="match status" value="1"/>
</dbReference>
<dbReference type="OMA" id="PLYMIYV"/>
<protein>
    <recommendedName>
        <fullName evidence="7">SCP domain-containing protein</fullName>
    </recommendedName>
</protein>
<dbReference type="InterPro" id="IPR018244">
    <property type="entry name" value="Allrgn_V5/Tpx1_CS"/>
</dbReference>
<dbReference type="Pfam" id="PF00188">
    <property type="entry name" value="CAP"/>
    <property type="match status" value="1"/>
</dbReference>
<feature type="signal peptide" evidence="6">
    <location>
        <begin position="1"/>
        <end position="24"/>
    </location>
</feature>
<evidence type="ECO:0000256" key="4">
    <source>
        <dbReference type="ARBA" id="ARBA00023157"/>
    </source>
</evidence>
<dbReference type="EMBL" id="EF086225">
    <property type="protein sequence ID" value="ABK25508.1"/>
    <property type="molecule type" value="mRNA"/>
</dbReference>
<accession>A9NXZ7</accession>
<dbReference type="CDD" id="cd05381">
    <property type="entry name" value="CAP_PR-1"/>
    <property type="match status" value="1"/>
</dbReference>
<evidence type="ECO:0000256" key="2">
    <source>
        <dbReference type="ARBA" id="ARBA00009923"/>
    </source>
</evidence>
<dbReference type="PROSITE" id="PS51257">
    <property type="entry name" value="PROKAR_LIPOPROTEIN"/>
    <property type="match status" value="1"/>
</dbReference>
<dbReference type="AlphaFoldDB" id="A9NXZ7"/>
<organism evidence="8">
    <name type="scientific">Picea sitchensis</name>
    <name type="common">Sitka spruce</name>
    <name type="synonym">Pinus sitchensis</name>
    <dbReference type="NCBI Taxonomy" id="3332"/>
    <lineage>
        <taxon>Eukaryota</taxon>
        <taxon>Viridiplantae</taxon>
        <taxon>Streptophyta</taxon>
        <taxon>Embryophyta</taxon>
        <taxon>Tracheophyta</taxon>
        <taxon>Spermatophyta</taxon>
        <taxon>Pinopsida</taxon>
        <taxon>Pinidae</taxon>
        <taxon>Conifers I</taxon>
        <taxon>Pinales</taxon>
        <taxon>Pinaceae</taxon>
        <taxon>Picea</taxon>
    </lineage>
</organism>